<gene>
    <name evidence="3" type="ORF">B0I29_11915</name>
</gene>
<evidence type="ECO:0000256" key="2">
    <source>
        <dbReference type="SAM" id="Phobius"/>
    </source>
</evidence>
<proteinExistence type="predicted"/>
<feature type="transmembrane region" description="Helical" evidence="2">
    <location>
        <begin position="217"/>
        <end position="235"/>
    </location>
</feature>
<dbReference type="InterPro" id="IPR012349">
    <property type="entry name" value="Split_barrel_FMN-bd"/>
</dbReference>
<feature type="transmembrane region" description="Helical" evidence="2">
    <location>
        <begin position="275"/>
        <end position="294"/>
    </location>
</feature>
<keyword evidence="4" id="KW-1185">Reference proteome</keyword>
<keyword evidence="2" id="KW-0812">Transmembrane</keyword>
<dbReference type="EMBL" id="QLMJ01000019">
    <property type="protein sequence ID" value="RAK28678.1"/>
    <property type="molecule type" value="Genomic_DNA"/>
</dbReference>
<protein>
    <submittedName>
        <fullName evidence="3">Uncharacterized protein DUF385</fullName>
    </submittedName>
</protein>
<dbReference type="AlphaFoldDB" id="A0A327Z1Q6"/>
<accession>A0A327Z1Q6</accession>
<feature type="transmembrane region" description="Helical" evidence="2">
    <location>
        <begin position="415"/>
        <end position="438"/>
    </location>
</feature>
<reference evidence="3 4" key="1">
    <citation type="submission" date="2018-06" db="EMBL/GenBank/DDBJ databases">
        <title>Genomic Encyclopedia of Type Strains, Phase III (KMG-III): the genomes of soil and plant-associated and newly described type strains.</title>
        <authorList>
            <person name="Whitman W."/>
        </authorList>
    </citation>
    <scope>NUCLEOTIDE SEQUENCE [LARGE SCALE GENOMIC DNA]</scope>
    <source>
        <strain evidence="3 4">CGMCC 4.7090</strain>
    </source>
</reference>
<feature type="region of interest" description="Disordered" evidence="1">
    <location>
        <begin position="448"/>
        <end position="467"/>
    </location>
</feature>
<evidence type="ECO:0000313" key="4">
    <source>
        <dbReference type="Proteomes" id="UP000249341"/>
    </source>
</evidence>
<feature type="transmembrane region" description="Helical" evidence="2">
    <location>
        <begin position="388"/>
        <end position="409"/>
    </location>
</feature>
<organism evidence="3 4">
    <name type="scientific">Actinoplanes lutulentus</name>
    <dbReference type="NCBI Taxonomy" id="1287878"/>
    <lineage>
        <taxon>Bacteria</taxon>
        <taxon>Bacillati</taxon>
        <taxon>Actinomycetota</taxon>
        <taxon>Actinomycetes</taxon>
        <taxon>Micromonosporales</taxon>
        <taxon>Micromonosporaceae</taxon>
        <taxon>Actinoplanes</taxon>
    </lineage>
</organism>
<keyword evidence="2" id="KW-1133">Transmembrane helix</keyword>
<dbReference type="Proteomes" id="UP000249341">
    <property type="component" value="Unassembled WGS sequence"/>
</dbReference>
<comment type="caution">
    <text evidence="3">The sequence shown here is derived from an EMBL/GenBank/DDBJ whole genome shotgun (WGS) entry which is preliminary data.</text>
</comment>
<sequence length="467" mass="50027">MTAIRVQFTRWLYQHGRPNRLARILNQISALQFSNGKLAPHNWVTLEVPGRRSGKRVTFPLVIADHEGERYLVSMLGATSNWVANVRAAGGHAVIHHGKPENVLLTDVDPGVRAPILRRYLALAPGARPHMDIDPQASLPDFDRVAAQYPVFHVTHDPSPPTRHPAVVRTGSRLLGAGLILLGTAVATVAVLGPLVSGVLRYRTSPTSLNQIIGGDAAALAVVAPATIAVGVLALRGHRAAPVLALAPSIFVVYTYTQLILGNEFLRWPGNIERFFPLMLAVFVLAAALAIRAWQSTPTQGLPATSARADRTAGTVLLAIAAFVVIGLHLPNFVDAMRDQPTSMQYLSSPTAFWLVKFMDLGIIVPAAIAVGIGALRHQQWARKPMYTLVGAYTLIGASVTGMAITMTARNDPDASATVVAGSALMTALLAAVTCYLYRPLFRRRPTGLGTPDQDTLPPANLERGTA</sequence>
<dbReference type="Gene3D" id="2.30.110.10">
    <property type="entry name" value="Electron Transport, Fmn-binding Protein, Chain A"/>
    <property type="match status" value="1"/>
</dbReference>
<evidence type="ECO:0000313" key="3">
    <source>
        <dbReference type="EMBL" id="RAK28678.1"/>
    </source>
</evidence>
<evidence type="ECO:0000256" key="1">
    <source>
        <dbReference type="SAM" id="MobiDB-lite"/>
    </source>
</evidence>
<keyword evidence="2" id="KW-0472">Membrane</keyword>
<feature type="transmembrane region" description="Helical" evidence="2">
    <location>
        <begin position="354"/>
        <end position="376"/>
    </location>
</feature>
<feature type="transmembrane region" description="Helical" evidence="2">
    <location>
        <begin position="242"/>
        <end position="263"/>
    </location>
</feature>
<name>A0A327Z1Q6_9ACTN</name>
<feature type="transmembrane region" description="Helical" evidence="2">
    <location>
        <begin position="315"/>
        <end position="334"/>
    </location>
</feature>
<feature type="transmembrane region" description="Helical" evidence="2">
    <location>
        <begin position="174"/>
        <end position="197"/>
    </location>
</feature>